<dbReference type="PANTHER" id="PTHR10954">
    <property type="entry name" value="RIBONUCLEASE H2 SUBUNIT A"/>
    <property type="match status" value="1"/>
</dbReference>
<dbReference type="Gene3D" id="3.30.420.10">
    <property type="entry name" value="Ribonuclease H-like superfamily/Ribonuclease H"/>
    <property type="match status" value="1"/>
</dbReference>
<reference evidence="16" key="1">
    <citation type="submission" date="2018-05" db="EMBL/GenBank/DDBJ databases">
        <authorList>
            <person name="Lanie J.A."/>
            <person name="Ng W.-L."/>
            <person name="Kazmierczak K.M."/>
            <person name="Andrzejewski T.M."/>
            <person name="Davidsen T.M."/>
            <person name="Wayne K.J."/>
            <person name="Tettelin H."/>
            <person name="Glass J.I."/>
            <person name="Rusch D."/>
            <person name="Podicherti R."/>
            <person name="Tsui H.-C.T."/>
            <person name="Winkler M.E."/>
        </authorList>
    </citation>
    <scope>NUCLEOTIDE SEQUENCE</scope>
</reference>
<dbReference type="AlphaFoldDB" id="A0A382G4M8"/>
<evidence type="ECO:0000259" key="15">
    <source>
        <dbReference type="PROSITE" id="PS51975"/>
    </source>
</evidence>
<evidence type="ECO:0000256" key="5">
    <source>
        <dbReference type="ARBA" id="ARBA00004496"/>
    </source>
</evidence>
<dbReference type="GO" id="GO:0004523">
    <property type="term" value="F:RNA-DNA hybrid ribonuclease activity"/>
    <property type="evidence" value="ECO:0007669"/>
    <property type="project" value="UniProtKB-EC"/>
</dbReference>
<evidence type="ECO:0000256" key="4">
    <source>
        <dbReference type="ARBA" id="ARBA00004065"/>
    </source>
</evidence>
<dbReference type="Pfam" id="PF01351">
    <property type="entry name" value="RNase_HII"/>
    <property type="match status" value="1"/>
</dbReference>
<dbReference type="CDD" id="cd06590">
    <property type="entry name" value="RNase_HII_bacteria_HIII_like"/>
    <property type="match status" value="1"/>
</dbReference>
<dbReference type="InterPro" id="IPR004641">
    <property type="entry name" value="RNase_HIII"/>
</dbReference>
<dbReference type="InterPro" id="IPR012337">
    <property type="entry name" value="RNaseH-like_sf"/>
</dbReference>
<dbReference type="PROSITE" id="PS51975">
    <property type="entry name" value="RNASE_H_2"/>
    <property type="match status" value="1"/>
</dbReference>
<keyword evidence="12" id="KW-0255">Endonuclease</keyword>
<comment type="catalytic activity">
    <reaction evidence="1">
        <text>Endonucleolytic cleavage to 5'-phosphomonoester.</text>
        <dbReference type="EC" id="3.1.26.4"/>
    </reaction>
</comment>
<keyword evidence="13" id="KW-0378">Hydrolase</keyword>
<evidence type="ECO:0000256" key="13">
    <source>
        <dbReference type="ARBA" id="ARBA00022801"/>
    </source>
</evidence>
<evidence type="ECO:0000256" key="10">
    <source>
        <dbReference type="ARBA" id="ARBA00022722"/>
    </source>
</evidence>
<evidence type="ECO:0000256" key="14">
    <source>
        <dbReference type="ARBA" id="ARBA00022842"/>
    </source>
</evidence>
<evidence type="ECO:0000256" key="11">
    <source>
        <dbReference type="ARBA" id="ARBA00022723"/>
    </source>
</evidence>
<proteinExistence type="inferred from homology"/>
<evidence type="ECO:0000256" key="1">
    <source>
        <dbReference type="ARBA" id="ARBA00000077"/>
    </source>
</evidence>
<keyword evidence="10" id="KW-0540">Nuclease</keyword>
<accession>A0A382G4M8</accession>
<protein>
    <recommendedName>
        <fullName evidence="8">Ribonuclease HIII</fullName>
        <ecNumber evidence="7">3.1.26.4</ecNumber>
    </recommendedName>
</protein>
<dbReference type="GO" id="GO:0046872">
    <property type="term" value="F:metal ion binding"/>
    <property type="evidence" value="ECO:0007669"/>
    <property type="project" value="UniProtKB-KW"/>
</dbReference>
<keyword evidence="11" id="KW-0479">Metal-binding</keyword>
<dbReference type="GO" id="GO:0003723">
    <property type="term" value="F:RNA binding"/>
    <property type="evidence" value="ECO:0007669"/>
    <property type="project" value="InterPro"/>
</dbReference>
<dbReference type="GO" id="GO:0006298">
    <property type="term" value="P:mismatch repair"/>
    <property type="evidence" value="ECO:0007669"/>
    <property type="project" value="TreeGrafter"/>
</dbReference>
<evidence type="ECO:0000256" key="2">
    <source>
        <dbReference type="ARBA" id="ARBA00001936"/>
    </source>
</evidence>
<evidence type="ECO:0000256" key="8">
    <source>
        <dbReference type="ARBA" id="ARBA00021407"/>
    </source>
</evidence>
<evidence type="ECO:0000313" key="16">
    <source>
        <dbReference type="EMBL" id="SVB69507.1"/>
    </source>
</evidence>
<evidence type="ECO:0000256" key="12">
    <source>
        <dbReference type="ARBA" id="ARBA00022759"/>
    </source>
</evidence>
<comment type="function">
    <text evidence="4">Endonuclease that specifically degrades the RNA of RNA-DNA hybrids.</text>
</comment>
<dbReference type="NCBIfam" id="TIGR00716">
    <property type="entry name" value="rnhC"/>
    <property type="match status" value="1"/>
</dbReference>
<dbReference type="InterPro" id="IPR001352">
    <property type="entry name" value="RNase_HII/HIII"/>
</dbReference>
<feature type="domain" description="RNase H type-2" evidence="15">
    <location>
        <begin position="10"/>
        <end position="223"/>
    </location>
</feature>
<dbReference type="InterPro" id="IPR036397">
    <property type="entry name" value="RNaseH_sf"/>
</dbReference>
<dbReference type="GO" id="GO:0032299">
    <property type="term" value="C:ribonuclease H2 complex"/>
    <property type="evidence" value="ECO:0007669"/>
    <property type="project" value="TreeGrafter"/>
</dbReference>
<comment type="similarity">
    <text evidence="6">Belongs to the RNase HII family. RnhC subfamily.</text>
</comment>
<name>A0A382G4M8_9ZZZZ</name>
<dbReference type="GO" id="GO:0043137">
    <property type="term" value="P:DNA replication, removal of RNA primer"/>
    <property type="evidence" value="ECO:0007669"/>
    <property type="project" value="TreeGrafter"/>
</dbReference>
<dbReference type="GO" id="GO:0005737">
    <property type="term" value="C:cytoplasm"/>
    <property type="evidence" value="ECO:0007669"/>
    <property type="project" value="UniProtKB-SubCell"/>
</dbReference>
<comment type="cofactor">
    <cofactor evidence="2">
        <name>Mn(2+)</name>
        <dbReference type="ChEBI" id="CHEBI:29035"/>
    </cofactor>
</comment>
<evidence type="ECO:0000256" key="3">
    <source>
        <dbReference type="ARBA" id="ARBA00001946"/>
    </source>
</evidence>
<gene>
    <name evidence="16" type="ORF">METZ01_LOCUS222361</name>
</gene>
<sequence>MSLSEYHRWTNWIGTDESGKGDYFGSLVVAGVFVDDETCHNLRAIGVADSKKLSDQRIRTIAPQIFETHTNRMAWVELDPPAYNQRYETLRQNGQNLNDMLADLHAGIIQTLIDETNCLNVIVDRFANQEVLRKRVKKSLPDAQLLQVPKAESDIAVAAASIIARYFFLQRIENLSHTYGMTIPKGAVHVVDPGRQFVRNHGKQQLRNVAKLHFRTTSDILAI</sequence>
<dbReference type="PANTHER" id="PTHR10954:SF23">
    <property type="entry name" value="RIBONUCLEASE"/>
    <property type="match status" value="1"/>
</dbReference>
<organism evidence="16">
    <name type="scientific">marine metagenome</name>
    <dbReference type="NCBI Taxonomy" id="408172"/>
    <lineage>
        <taxon>unclassified sequences</taxon>
        <taxon>metagenomes</taxon>
        <taxon>ecological metagenomes</taxon>
    </lineage>
</organism>
<evidence type="ECO:0000256" key="7">
    <source>
        <dbReference type="ARBA" id="ARBA00012180"/>
    </source>
</evidence>
<evidence type="ECO:0000256" key="6">
    <source>
        <dbReference type="ARBA" id="ARBA00008378"/>
    </source>
</evidence>
<dbReference type="InterPro" id="IPR024567">
    <property type="entry name" value="RNase_HII/HIII_dom"/>
</dbReference>
<evidence type="ECO:0000256" key="9">
    <source>
        <dbReference type="ARBA" id="ARBA00022490"/>
    </source>
</evidence>
<dbReference type="EMBL" id="UINC01053235">
    <property type="protein sequence ID" value="SVB69507.1"/>
    <property type="molecule type" value="Genomic_DNA"/>
</dbReference>
<comment type="subcellular location">
    <subcellularLocation>
        <location evidence="5">Cytoplasm</location>
    </subcellularLocation>
</comment>
<keyword evidence="9" id="KW-0963">Cytoplasm</keyword>
<comment type="cofactor">
    <cofactor evidence="3">
        <name>Mg(2+)</name>
        <dbReference type="ChEBI" id="CHEBI:18420"/>
    </cofactor>
</comment>
<keyword evidence="14" id="KW-0460">Magnesium</keyword>
<dbReference type="SUPFAM" id="SSF53098">
    <property type="entry name" value="Ribonuclease H-like"/>
    <property type="match status" value="1"/>
</dbReference>
<dbReference type="EC" id="3.1.26.4" evidence="7"/>